<comment type="caution">
    <text evidence="1">The sequence shown here is derived from an EMBL/GenBank/DDBJ whole genome shotgun (WGS) entry which is preliminary data.</text>
</comment>
<dbReference type="Proteomes" id="UP001162060">
    <property type="component" value="Unassembled WGS sequence"/>
</dbReference>
<organism evidence="1 2">
    <name type="scientific">Peronospora matthiolae</name>
    <dbReference type="NCBI Taxonomy" id="2874970"/>
    <lineage>
        <taxon>Eukaryota</taxon>
        <taxon>Sar</taxon>
        <taxon>Stramenopiles</taxon>
        <taxon>Oomycota</taxon>
        <taxon>Peronosporomycetes</taxon>
        <taxon>Peronosporales</taxon>
        <taxon>Peronosporaceae</taxon>
        <taxon>Peronospora</taxon>
    </lineage>
</organism>
<dbReference type="EMBL" id="CAKLBY020000226">
    <property type="protein sequence ID" value="CAK7937272.1"/>
    <property type="molecule type" value="Genomic_DNA"/>
</dbReference>
<evidence type="ECO:0000313" key="2">
    <source>
        <dbReference type="Proteomes" id="UP001162060"/>
    </source>
</evidence>
<sequence>MRLKTLLNRLAAPTRCVKWLANVYWSSGQPTRRLKLPSLLEKYRRPHCPAPGSCGQVRQMRPLWQQKRVCETQRLSHANQLRYRHLNDLGFRAPSVDGGGSGSTAQLSRLLLLQVSKQEHMMFSGMTS</sequence>
<protein>
    <submittedName>
        <fullName evidence="1">Uncharacterized protein</fullName>
    </submittedName>
</protein>
<accession>A0AAV1UTA0</accession>
<proteinExistence type="predicted"/>
<gene>
    <name evidence="1" type="ORF">PM001_LOCUS22422</name>
</gene>
<dbReference type="AlphaFoldDB" id="A0AAV1UTA0"/>
<evidence type="ECO:0000313" key="1">
    <source>
        <dbReference type="EMBL" id="CAK7937272.1"/>
    </source>
</evidence>
<name>A0AAV1UTA0_9STRA</name>
<reference evidence="1" key="1">
    <citation type="submission" date="2024-01" db="EMBL/GenBank/DDBJ databases">
        <authorList>
            <person name="Webb A."/>
        </authorList>
    </citation>
    <scope>NUCLEOTIDE SEQUENCE</scope>
    <source>
        <strain evidence="1">Pm1</strain>
    </source>
</reference>